<proteinExistence type="predicted"/>
<evidence type="ECO:0000256" key="1">
    <source>
        <dbReference type="SAM" id="MobiDB-lite"/>
    </source>
</evidence>
<feature type="region of interest" description="Disordered" evidence="1">
    <location>
        <begin position="1"/>
        <end position="32"/>
    </location>
</feature>
<gene>
    <name evidence="2" type="ORF">OLC1_LOCUS6412</name>
</gene>
<dbReference type="Proteomes" id="UP001161247">
    <property type="component" value="Chromosome 2"/>
</dbReference>
<dbReference type="AlphaFoldDB" id="A0AAV1CJ59"/>
<accession>A0AAV1CJ59</accession>
<feature type="region of interest" description="Disordered" evidence="1">
    <location>
        <begin position="340"/>
        <end position="386"/>
    </location>
</feature>
<dbReference type="PANTHER" id="PTHR34285:SF6">
    <property type="entry name" value="TRANSMEMBRANE PROTEIN"/>
    <property type="match status" value="1"/>
</dbReference>
<dbReference type="EMBL" id="OX459119">
    <property type="protein sequence ID" value="CAI9095435.1"/>
    <property type="molecule type" value="Genomic_DNA"/>
</dbReference>
<dbReference type="PANTHER" id="PTHR34285">
    <property type="entry name" value="OS08G0510800 PROTEIN"/>
    <property type="match status" value="1"/>
</dbReference>
<evidence type="ECO:0000313" key="2">
    <source>
        <dbReference type="EMBL" id="CAI9095435.1"/>
    </source>
</evidence>
<evidence type="ECO:0000313" key="3">
    <source>
        <dbReference type="Proteomes" id="UP001161247"/>
    </source>
</evidence>
<feature type="compositionally biased region" description="Basic and acidic residues" evidence="1">
    <location>
        <begin position="348"/>
        <end position="378"/>
    </location>
</feature>
<keyword evidence="3" id="KW-1185">Reference proteome</keyword>
<reference evidence="2" key="1">
    <citation type="submission" date="2023-03" db="EMBL/GenBank/DDBJ databases">
        <authorList>
            <person name="Julca I."/>
        </authorList>
    </citation>
    <scope>NUCLEOTIDE SEQUENCE</scope>
</reference>
<protein>
    <submittedName>
        <fullName evidence="2">OLC1v1031389C1</fullName>
    </submittedName>
</protein>
<organism evidence="2 3">
    <name type="scientific">Oldenlandia corymbosa var. corymbosa</name>
    <dbReference type="NCBI Taxonomy" id="529605"/>
    <lineage>
        <taxon>Eukaryota</taxon>
        <taxon>Viridiplantae</taxon>
        <taxon>Streptophyta</taxon>
        <taxon>Embryophyta</taxon>
        <taxon>Tracheophyta</taxon>
        <taxon>Spermatophyta</taxon>
        <taxon>Magnoliopsida</taxon>
        <taxon>eudicotyledons</taxon>
        <taxon>Gunneridae</taxon>
        <taxon>Pentapetalae</taxon>
        <taxon>asterids</taxon>
        <taxon>lamiids</taxon>
        <taxon>Gentianales</taxon>
        <taxon>Rubiaceae</taxon>
        <taxon>Rubioideae</taxon>
        <taxon>Spermacoceae</taxon>
        <taxon>Hedyotis-Oldenlandia complex</taxon>
        <taxon>Oldenlandia</taxon>
    </lineage>
</organism>
<sequence length="386" mass="42221">MKLSIKTQDPHHQHNHHHNQPQPPAPPQNNQNLPLLFRAKIPISIFNLPFISGFSTTTHHPSDLSLSLSTNFSSGPTLKLSYSTATTSSAAATNATTAAAVIPSASSPPPPLTLTLKSGIGQFGSPKDSPLVISANFSYNPHLPNSNPTFSLLFKPQLGSFCLKKSTFSHSPGSPSGKINGDGVNSFGFIPLERPLSLKDFSMETNGKDSILRGFSVMAKTDMPVGKRVLMSLRWGVNFPEDLSKQVPYLTVNKIGIKRIDEVKPVKEVKEKKSETNSGDSEMLKGMCLWMKRELDMLQKENREMKHRLDEMKLGHFGRGGGGGGGVTEIYAKKLRPAAEDSNGFEWRSNKNRGEDSSKKEMRKNGDKVSDVESELQRAIRAASSP</sequence>
<name>A0AAV1CJ59_OLDCO</name>